<gene>
    <name evidence="5" type="ORF">C1O66_11625</name>
</gene>
<dbReference type="InterPro" id="IPR011042">
    <property type="entry name" value="6-blade_b-propeller_TolB-like"/>
</dbReference>
<comment type="caution">
    <text evidence="5">The sequence shown here is derived from an EMBL/GenBank/DDBJ whole genome shotgun (WGS) entry which is preliminary data.</text>
</comment>
<name>A0A2N8KXB2_9BURK</name>
<evidence type="ECO:0000259" key="4">
    <source>
        <dbReference type="PROSITE" id="PS51755"/>
    </source>
</evidence>
<dbReference type="SUPFAM" id="SSF46894">
    <property type="entry name" value="C-terminal effector domain of the bipartite response regulators"/>
    <property type="match status" value="1"/>
</dbReference>
<dbReference type="Proteomes" id="UP000235916">
    <property type="component" value="Unassembled WGS sequence"/>
</dbReference>
<dbReference type="InterPro" id="IPR016032">
    <property type="entry name" value="Sig_transdc_resp-reg_C-effctor"/>
</dbReference>
<accession>A0A2N8KXB2</accession>
<dbReference type="AlphaFoldDB" id="A0A2N8KXB2"/>
<dbReference type="PANTHER" id="PTHR36842:SF1">
    <property type="entry name" value="PROTEIN TOLB"/>
    <property type="match status" value="1"/>
</dbReference>
<dbReference type="PROSITE" id="PS51755">
    <property type="entry name" value="OMPR_PHOB"/>
    <property type="match status" value="1"/>
</dbReference>
<dbReference type="EMBL" id="POSP01000003">
    <property type="protein sequence ID" value="PND38104.1"/>
    <property type="molecule type" value="Genomic_DNA"/>
</dbReference>
<dbReference type="GO" id="GO:0003677">
    <property type="term" value="F:DNA binding"/>
    <property type="evidence" value="ECO:0007669"/>
    <property type="project" value="UniProtKB-UniRule"/>
</dbReference>
<keyword evidence="6" id="KW-1185">Reference proteome</keyword>
<dbReference type="CDD" id="cd00383">
    <property type="entry name" value="trans_reg_C"/>
    <property type="match status" value="1"/>
</dbReference>
<dbReference type="Pfam" id="PF07676">
    <property type="entry name" value="PD40"/>
    <property type="match status" value="3"/>
</dbReference>
<reference evidence="5 6" key="1">
    <citation type="submission" date="2018-01" db="EMBL/GenBank/DDBJ databases">
        <title>Draft genome sequence of Paucibacter aquatile CR182 isolated from freshwater of the Nakdong River.</title>
        <authorList>
            <person name="Choi A."/>
            <person name="Chung E.J."/>
        </authorList>
    </citation>
    <scope>NUCLEOTIDE SEQUENCE [LARGE SCALE GENOMIC DNA]</scope>
    <source>
        <strain evidence="5 6">CR182</strain>
    </source>
</reference>
<evidence type="ECO:0000256" key="1">
    <source>
        <dbReference type="ARBA" id="ARBA00009820"/>
    </source>
</evidence>
<organism evidence="5 6">
    <name type="scientific">Kinneretia aquatilis</name>
    <dbReference type="NCBI Taxonomy" id="2070761"/>
    <lineage>
        <taxon>Bacteria</taxon>
        <taxon>Pseudomonadati</taxon>
        <taxon>Pseudomonadota</taxon>
        <taxon>Betaproteobacteria</taxon>
        <taxon>Burkholderiales</taxon>
        <taxon>Sphaerotilaceae</taxon>
        <taxon>Roseateles</taxon>
    </lineage>
</organism>
<comment type="similarity">
    <text evidence="1">Belongs to the TolB family.</text>
</comment>
<dbReference type="Gene3D" id="2.120.10.30">
    <property type="entry name" value="TolB, C-terminal domain"/>
    <property type="match status" value="2"/>
</dbReference>
<evidence type="ECO:0000313" key="5">
    <source>
        <dbReference type="EMBL" id="PND38104.1"/>
    </source>
</evidence>
<evidence type="ECO:0000256" key="3">
    <source>
        <dbReference type="PROSITE-ProRule" id="PRU01091"/>
    </source>
</evidence>
<dbReference type="GO" id="GO:0006355">
    <property type="term" value="P:regulation of DNA-templated transcription"/>
    <property type="evidence" value="ECO:0007669"/>
    <property type="project" value="InterPro"/>
</dbReference>
<dbReference type="InterPro" id="IPR001867">
    <property type="entry name" value="OmpR/PhoB-type_DNA-bd"/>
</dbReference>
<evidence type="ECO:0000256" key="2">
    <source>
        <dbReference type="ARBA" id="ARBA00023125"/>
    </source>
</evidence>
<dbReference type="Gene3D" id="1.10.10.10">
    <property type="entry name" value="Winged helix-like DNA-binding domain superfamily/Winged helix DNA-binding domain"/>
    <property type="match status" value="1"/>
</dbReference>
<dbReference type="InterPro" id="IPR036388">
    <property type="entry name" value="WH-like_DNA-bd_sf"/>
</dbReference>
<dbReference type="SMART" id="SM00862">
    <property type="entry name" value="Trans_reg_C"/>
    <property type="match status" value="1"/>
</dbReference>
<dbReference type="SUPFAM" id="SSF82171">
    <property type="entry name" value="DPP6 N-terminal domain-like"/>
    <property type="match status" value="2"/>
</dbReference>
<feature type="DNA-binding region" description="OmpR/PhoB-type" evidence="3">
    <location>
        <begin position="7"/>
        <end position="106"/>
    </location>
</feature>
<dbReference type="GO" id="GO:0000160">
    <property type="term" value="P:phosphorelay signal transduction system"/>
    <property type="evidence" value="ECO:0007669"/>
    <property type="project" value="InterPro"/>
</dbReference>
<feature type="domain" description="OmpR/PhoB-type" evidence="4">
    <location>
        <begin position="7"/>
        <end position="106"/>
    </location>
</feature>
<sequence>MLKNPEHERFQLGEWIVDAAGNRLQRGEETRALRHKAMALLVLLARHPGETVSREEIVARIWDGNQFVAPKAINTAVWTLRQALGDDPDSPRYLETVAKKGYRLIAPVSAITRVEETATVADPSASVPPVAAVDPAPAITPPTGPRHGPRWAAALLVTSLAALGGWAWSTLTASSSNTVQTPETPSHLPQAQPLSQAPGQEYLGQLSPDGSQLAFAWWQGQGVGRLYLRAAADGAAEARAISPIDEEVSGLAWAPDGQALAYVATQSSGSCTLWIYRLATQSRQALAACQALFTPSLDWSPDGRWLAFSATAEGVGGLFLIAPDGSGLRRLSSAPPAAMADHQPAWSADSRHLAFARQDPADGSRDLHELTLASGALTRLSQLKLYGLHGISYRGQGRELVFSATQQDRRMLLHWDTARASARPLGLEGSAPKRNADGSIVYALLRAHTSIARLRWGSGVPERAISSVANDRAPTAAGQGLAFVSNRTGHPEIWWADSDSAPPRRLTALEGLSSSPAVSPDASQLVFAGSCGPGKRMGLCRLERAGTTVQALTADAAEYGRASWHPGGREFVVASDRGGSWQLWRFRADGSQAPQALRTEQVPGPQVQWAADGRSLVYQARASQGLRLRSAEGQERDLPGLPPEESLVDWQLSPDGALLVLSRGSRERFRRFELGKGRQTVLSAHPLGTFPELARFSLAADGSAWVELSNTAVADLMHLR</sequence>
<protein>
    <recommendedName>
        <fullName evidence="4">OmpR/PhoB-type domain-containing protein</fullName>
    </recommendedName>
</protein>
<dbReference type="PANTHER" id="PTHR36842">
    <property type="entry name" value="PROTEIN TOLB HOMOLOG"/>
    <property type="match status" value="1"/>
</dbReference>
<evidence type="ECO:0000313" key="6">
    <source>
        <dbReference type="Proteomes" id="UP000235916"/>
    </source>
</evidence>
<keyword evidence="2 3" id="KW-0238">DNA-binding</keyword>
<proteinExistence type="inferred from homology"/>
<dbReference type="Pfam" id="PF00486">
    <property type="entry name" value="Trans_reg_C"/>
    <property type="match status" value="1"/>
</dbReference>
<dbReference type="InterPro" id="IPR011659">
    <property type="entry name" value="WD40"/>
</dbReference>